<evidence type="ECO:0000313" key="3">
    <source>
        <dbReference type="Proteomes" id="UP000011115"/>
    </source>
</evidence>
<keyword evidence="3" id="KW-1185">Reference proteome</keyword>
<reference evidence="2" key="2">
    <citation type="submission" date="2015-06" db="UniProtKB">
        <authorList>
            <consortium name="EnsemblPlants"/>
        </authorList>
    </citation>
    <scope>IDENTIFICATION</scope>
    <source>
        <strain evidence="2">DM1-3 516 R44</strain>
    </source>
</reference>
<organism evidence="2 3">
    <name type="scientific">Solanum tuberosum</name>
    <name type="common">Potato</name>
    <dbReference type="NCBI Taxonomy" id="4113"/>
    <lineage>
        <taxon>Eukaryota</taxon>
        <taxon>Viridiplantae</taxon>
        <taxon>Streptophyta</taxon>
        <taxon>Embryophyta</taxon>
        <taxon>Tracheophyta</taxon>
        <taxon>Spermatophyta</taxon>
        <taxon>Magnoliopsida</taxon>
        <taxon>eudicotyledons</taxon>
        <taxon>Gunneridae</taxon>
        <taxon>Pentapetalae</taxon>
        <taxon>asterids</taxon>
        <taxon>lamiids</taxon>
        <taxon>Solanales</taxon>
        <taxon>Solanaceae</taxon>
        <taxon>Solanoideae</taxon>
        <taxon>Solaneae</taxon>
        <taxon>Solanum</taxon>
    </lineage>
</organism>
<dbReference type="HOGENOM" id="CLU_2836198_0_0_1"/>
<dbReference type="PaxDb" id="4113-PGSC0003DMT400060569"/>
<keyword evidence="1" id="KW-1133">Transmembrane helix</keyword>
<keyword evidence="1" id="KW-0472">Membrane</keyword>
<reference evidence="3" key="1">
    <citation type="journal article" date="2011" name="Nature">
        <title>Genome sequence and analysis of the tuber crop potato.</title>
        <authorList>
            <consortium name="The Potato Genome Sequencing Consortium"/>
        </authorList>
    </citation>
    <scope>NUCLEOTIDE SEQUENCE [LARGE SCALE GENOMIC DNA]</scope>
    <source>
        <strain evidence="3">cv. DM1-3 516 R44</strain>
    </source>
</reference>
<dbReference type="Gramene" id="PGSC0003DMT400060569">
    <property type="protein sequence ID" value="PGSC0003DMT400060569"/>
    <property type="gene ID" value="PGSC0003DMG402023562"/>
</dbReference>
<evidence type="ECO:0000256" key="1">
    <source>
        <dbReference type="SAM" id="Phobius"/>
    </source>
</evidence>
<keyword evidence="1" id="KW-0812">Transmembrane</keyword>
<name>M1C641_SOLTU</name>
<protein>
    <submittedName>
        <fullName evidence="2">Ubiquitin thiolesterase</fullName>
    </submittedName>
</protein>
<sequence>MIYQIREIAEINPQSTTYPSLRRIMRSSLERLRSASQRRKLGDNSLLFFVTSMTVVGLTNGTTFAP</sequence>
<evidence type="ECO:0000313" key="2">
    <source>
        <dbReference type="EnsemblPlants" id="PGSC0003DMT400060569"/>
    </source>
</evidence>
<dbReference type="AlphaFoldDB" id="M1C641"/>
<feature type="transmembrane region" description="Helical" evidence="1">
    <location>
        <begin position="46"/>
        <end position="65"/>
    </location>
</feature>
<dbReference type="Proteomes" id="UP000011115">
    <property type="component" value="Unassembled WGS sequence"/>
</dbReference>
<proteinExistence type="predicted"/>
<dbReference type="InParanoid" id="M1C641"/>
<accession>M1C641</accession>
<dbReference type="EnsemblPlants" id="PGSC0003DMT400060569">
    <property type="protein sequence ID" value="PGSC0003DMT400060569"/>
    <property type="gene ID" value="PGSC0003DMG402023562"/>
</dbReference>